<evidence type="ECO:0000256" key="1">
    <source>
        <dbReference type="SAM" id="MobiDB-lite"/>
    </source>
</evidence>
<accession>A0ABY5YAI7</accession>
<dbReference type="Pfam" id="PF13715">
    <property type="entry name" value="CarbopepD_reg_2"/>
    <property type="match status" value="1"/>
</dbReference>
<feature type="chain" id="PRO_5047037041" evidence="2">
    <location>
        <begin position="40"/>
        <end position="111"/>
    </location>
</feature>
<feature type="region of interest" description="Disordered" evidence="1">
    <location>
        <begin position="59"/>
        <end position="80"/>
    </location>
</feature>
<name>A0ABY5YAI7_9FLAO</name>
<keyword evidence="2" id="KW-0732">Signal</keyword>
<evidence type="ECO:0000256" key="2">
    <source>
        <dbReference type="SAM" id="SignalP"/>
    </source>
</evidence>
<dbReference type="SUPFAM" id="SSF49464">
    <property type="entry name" value="Carboxypeptidase regulatory domain-like"/>
    <property type="match status" value="1"/>
</dbReference>
<reference evidence="3" key="1">
    <citation type="submission" date="2022-09" db="EMBL/GenBank/DDBJ databases">
        <title>Maribacter litopenaei sp. nov., isolated from the intestinal tract of the Pacific White Shrimp, Litopenaeus vannamei.</title>
        <authorList>
            <person name="Kim S.Y."/>
            <person name="Hwang C.Y."/>
        </authorList>
    </citation>
    <scope>NUCLEOTIDE SEQUENCE</scope>
    <source>
        <strain evidence="3">HL-LV01</strain>
    </source>
</reference>
<dbReference type="EMBL" id="CP104205">
    <property type="protein sequence ID" value="UWX56051.1"/>
    <property type="molecule type" value="Genomic_DNA"/>
</dbReference>
<dbReference type="InterPro" id="IPR008969">
    <property type="entry name" value="CarboxyPept-like_regulatory"/>
</dbReference>
<feature type="signal peptide" evidence="2">
    <location>
        <begin position="1"/>
        <end position="39"/>
    </location>
</feature>
<dbReference type="Proteomes" id="UP001059209">
    <property type="component" value="Chromosome"/>
</dbReference>
<organism evidence="3 4">
    <name type="scientific">Maribacter litopenaei</name>
    <dbReference type="NCBI Taxonomy" id="2976127"/>
    <lineage>
        <taxon>Bacteria</taxon>
        <taxon>Pseudomonadati</taxon>
        <taxon>Bacteroidota</taxon>
        <taxon>Flavobacteriia</taxon>
        <taxon>Flavobacteriales</taxon>
        <taxon>Flavobacteriaceae</taxon>
        <taxon>Maribacter</taxon>
    </lineage>
</organism>
<proteinExistence type="predicted"/>
<dbReference type="Gene3D" id="2.60.40.1120">
    <property type="entry name" value="Carboxypeptidase-like, regulatory domain"/>
    <property type="match status" value="1"/>
</dbReference>
<evidence type="ECO:0000313" key="4">
    <source>
        <dbReference type="Proteomes" id="UP001059209"/>
    </source>
</evidence>
<dbReference type="RefSeq" id="WP_260574576.1">
    <property type="nucleotide sequence ID" value="NZ_CP104205.1"/>
</dbReference>
<evidence type="ECO:0000313" key="3">
    <source>
        <dbReference type="EMBL" id="UWX56051.1"/>
    </source>
</evidence>
<protein>
    <submittedName>
        <fullName evidence="3">Carboxypeptidase-like regulatory domain-containing protein</fullName>
    </submittedName>
</protein>
<gene>
    <name evidence="3" type="ORF">NYZ99_06960</name>
</gene>
<keyword evidence="4" id="KW-1185">Reference proteome</keyword>
<sequence length="111" mass="11985">MNQKHDFKSVKSKRGISFFTSGILSMVICLGVQLASANATTTNYKIVLDETLQSTVTGTVTDETGTPLPGANVVEKGTTNGTQTDFDGNFTLNVESGQLWYSATLVFKDRK</sequence>